<sequence length="140" mass="16202">MALYQINYASDKKMLQITSRIHIDDLNKALEKKHKKKISVENENNSSEELLLEEYLSSCFSIKVNGQVRSLSFLSKEIDGEELVCYWNIRNISKINSLEIYNTVLVDLFSDQQNMINVTVLEVKKSFLLTNSITSKSLKY</sequence>
<evidence type="ECO:0000313" key="2">
    <source>
        <dbReference type="Proteomes" id="UP000318585"/>
    </source>
</evidence>
<comment type="caution">
    <text evidence="1">The sequence shown here is derived from an EMBL/GenBank/DDBJ whole genome shotgun (WGS) entry which is preliminary data.</text>
</comment>
<reference evidence="1 2" key="1">
    <citation type="submission" date="2019-07" db="EMBL/GenBank/DDBJ databases">
        <title>Novel species of Flavobacterium.</title>
        <authorList>
            <person name="Liu Q."/>
            <person name="Xin Y.-H."/>
        </authorList>
    </citation>
    <scope>NUCLEOTIDE SEQUENCE [LARGE SCALE GENOMIC DNA]</scope>
    <source>
        <strain evidence="1 2">LB3P56</strain>
    </source>
</reference>
<dbReference type="AlphaFoldDB" id="A0A553CRD4"/>
<dbReference type="EMBL" id="VJZR01000002">
    <property type="protein sequence ID" value="TRX23096.1"/>
    <property type="molecule type" value="Genomic_DNA"/>
</dbReference>
<protein>
    <submittedName>
        <fullName evidence="1">Uncharacterized protein</fullName>
    </submittedName>
</protein>
<organism evidence="1 2">
    <name type="scientific">Flavobacterium franklandianum</name>
    <dbReference type="NCBI Taxonomy" id="2594430"/>
    <lineage>
        <taxon>Bacteria</taxon>
        <taxon>Pseudomonadati</taxon>
        <taxon>Bacteroidota</taxon>
        <taxon>Flavobacteriia</taxon>
        <taxon>Flavobacteriales</taxon>
        <taxon>Flavobacteriaceae</taxon>
        <taxon>Flavobacterium</taxon>
    </lineage>
</organism>
<keyword evidence="2" id="KW-1185">Reference proteome</keyword>
<evidence type="ECO:0000313" key="1">
    <source>
        <dbReference type="EMBL" id="TRX23096.1"/>
    </source>
</evidence>
<gene>
    <name evidence="1" type="ORF">FNW17_03355</name>
</gene>
<dbReference type="OrthoDB" id="5735516at2"/>
<dbReference type="Proteomes" id="UP000318585">
    <property type="component" value="Unassembled WGS sequence"/>
</dbReference>
<dbReference type="Pfam" id="PF20420">
    <property type="entry name" value="DUF6702"/>
    <property type="match status" value="1"/>
</dbReference>
<accession>A0A553CRD4</accession>
<name>A0A553CRD4_9FLAO</name>
<proteinExistence type="predicted"/>
<dbReference type="InterPro" id="IPR046525">
    <property type="entry name" value="DUF6702"/>
</dbReference>